<evidence type="ECO:0000313" key="2">
    <source>
        <dbReference type="EMBL" id="KDQ53760.1"/>
    </source>
</evidence>
<sequence>MDMNRSGELAPLSASSPTPGDRFLVPTPKPRHWREDGGELRQKFVTTGISWYRRGRVRNLTFVAETARSFSTRSQKTRDRMVIGRRRPDPELRCQWTLDSKSH</sequence>
<reference evidence="3" key="1">
    <citation type="journal article" date="2014" name="Proc. Natl. Acad. Sci. U.S.A.">
        <title>Extensive sampling of basidiomycete genomes demonstrates inadequacy of the white-rot/brown-rot paradigm for wood decay fungi.</title>
        <authorList>
            <person name="Riley R."/>
            <person name="Salamov A.A."/>
            <person name="Brown D.W."/>
            <person name="Nagy L.G."/>
            <person name="Floudas D."/>
            <person name="Held B.W."/>
            <person name="Levasseur A."/>
            <person name="Lombard V."/>
            <person name="Morin E."/>
            <person name="Otillar R."/>
            <person name="Lindquist E.A."/>
            <person name="Sun H."/>
            <person name="LaButti K.M."/>
            <person name="Schmutz J."/>
            <person name="Jabbour D."/>
            <person name="Luo H."/>
            <person name="Baker S.E."/>
            <person name="Pisabarro A.G."/>
            <person name="Walton J.D."/>
            <person name="Blanchette R.A."/>
            <person name="Henrissat B."/>
            <person name="Martin F."/>
            <person name="Cullen D."/>
            <person name="Hibbett D.S."/>
            <person name="Grigoriev I.V."/>
        </authorList>
    </citation>
    <scope>NUCLEOTIDE SEQUENCE [LARGE SCALE GENOMIC DNA]</scope>
    <source>
        <strain evidence="3">MUCL 33604</strain>
    </source>
</reference>
<organism evidence="2 3">
    <name type="scientific">Jaapia argillacea MUCL 33604</name>
    <dbReference type="NCBI Taxonomy" id="933084"/>
    <lineage>
        <taxon>Eukaryota</taxon>
        <taxon>Fungi</taxon>
        <taxon>Dikarya</taxon>
        <taxon>Basidiomycota</taxon>
        <taxon>Agaricomycotina</taxon>
        <taxon>Agaricomycetes</taxon>
        <taxon>Agaricomycetidae</taxon>
        <taxon>Jaapiales</taxon>
        <taxon>Jaapiaceae</taxon>
        <taxon>Jaapia</taxon>
    </lineage>
</organism>
<accession>A0A067PIU1</accession>
<dbReference type="HOGENOM" id="CLU_2264142_0_0_1"/>
<keyword evidence="3" id="KW-1185">Reference proteome</keyword>
<protein>
    <submittedName>
        <fullName evidence="2">Uncharacterized protein</fullName>
    </submittedName>
</protein>
<feature type="region of interest" description="Disordered" evidence="1">
    <location>
        <begin position="1"/>
        <end position="35"/>
    </location>
</feature>
<evidence type="ECO:0000256" key="1">
    <source>
        <dbReference type="SAM" id="MobiDB-lite"/>
    </source>
</evidence>
<dbReference type="AlphaFoldDB" id="A0A067PIU1"/>
<name>A0A067PIU1_9AGAM</name>
<evidence type="ECO:0000313" key="3">
    <source>
        <dbReference type="Proteomes" id="UP000027265"/>
    </source>
</evidence>
<gene>
    <name evidence="2" type="ORF">JAAARDRAFT_61136</name>
</gene>
<proteinExistence type="predicted"/>
<dbReference type="EMBL" id="KL197732">
    <property type="protein sequence ID" value="KDQ53760.1"/>
    <property type="molecule type" value="Genomic_DNA"/>
</dbReference>
<dbReference type="Proteomes" id="UP000027265">
    <property type="component" value="Unassembled WGS sequence"/>
</dbReference>
<dbReference type="InParanoid" id="A0A067PIU1"/>